<dbReference type="Proteomes" id="UP000715781">
    <property type="component" value="Unassembled WGS sequence"/>
</dbReference>
<feature type="domain" description="RNA-binding S4" evidence="2">
    <location>
        <begin position="2"/>
        <end position="62"/>
    </location>
</feature>
<dbReference type="SUPFAM" id="SSF55174">
    <property type="entry name" value="Alpha-L RNA-binding motif"/>
    <property type="match status" value="1"/>
</dbReference>
<reference evidence="3" key="1">
    <citation type="submission" date="2021-05" db="EMBL/GenBank/DDBJ databases">
        <authorList>
            <person name="Pietrasiak N."/>
            <person name="Ward R."/>
            <person name="Stajich J.E."/>
            <person name="Kurbessoian T."/>
        </authorList>
    </citation>
    <scope>NUCLEOTIDE SEQUENCE</scope>
    <source>
        <strain evidence="3">JT2-VF2</strain>
    </source>
</reference>
<protein>
    <submittedName>
        <fullName evidence="3">RNA-binding S4 domain-containing protein</fullName>
    </submittedName>
</protein>
<accession>A0A951Q506</accession>
<organism evidence="3 4">
    <name type="scientific">Mojavia pulchra JT2-VF2</name>
    <dbReference type="NCBI Taxonomy" id="287848"/>
    <lineage>
        <taxon>Bacteria</taxon>
        <taxon>Bacillati</taxon>
        <taxon>Cyanobacteriota</taxon>
        <taxon>Cyanophyceae</taxon>
        <taxon>Nostocales</taxon>
        <taxon>Nostocaceae</taxon>
    </lineage>
</organism>
<evidence type="ECO:0000256" key="1">
    <source>
        <dbReference type="PROSITE-ProRule" id="PRU00182"/>
    </source>
</evidence>
<dbReference type="EMBL" id="JAHHHN010000037">
    <property type="protein sequence ID" value="MBW4565451.1"/>
    <property type="molecule type" value="Genomic_DNA"/>
</dbReference>
<dbReference type="InterPro" id="IPR036986">
    <property type="entry name" value="S4_RNA-bd_sf"/>
</dbReference>
<dbReference type="AlphaFoldDB" id="A0A951Q506"/>
<evidence type="ECO:0000313" key="3">
    <source>
        <dbReference type="EMBL" id="MBW4565451.1"/>
    </source>
</evidence>
<dbReference type="Gene3D" id="3.10.290.10">
    <property type="entry name" value="RNA-binding S4 domain"/>
    <property type="match status" value="1"/>
</dbReference>
<dbReference type="CDD" id="cd00165">
    <property type="entry name" value="S4"/>
    <property type="match status" value="1"/>
</dbReference>
<proteinExistence type="predicted"/>
<evidence type="ECO:0000313" key="4">
    <source>
        <dbReference type="Proteomes" id="UP000715781"/>
    </source>
</evidence>
<dbReference type="SMART" id="SM00363">
    <property type="entry name" value="S4"/>
    <property type="match status" value="1"/>
</dbReference>
<comment type="caution">
    <text evidence="3">The sequence shown here is derived from an EMBL/GenBank/DDBJ whole genome shotgun (WGS) entry which is preliminary data.</text>
</comment>
<gene>
    <name evidence="3" type="ORF">KME32_31075</name>
</gene>
<dbReference type="PROSITE" id="PS50889">
    <property type="entry name" value="S4"/>
    <property type="match status" value="1"/>
</dbReference>
<dbReference type="InterPro" id="IPR002942">
    <property type="entry name" value="S4_RNA-bd"/>
</dbReference>
<dbReference type="Pfam" id="PF13275">
    <property type="entry name" value="S4_2"/>
    <property type="match status" value="1"/>
</dbReference>
<evidence type="ECO:0000259" key="2">
    <source>
        <dbReference type="SMART" id="SM00363"/>
    </source>
</evidence>
<keyword evidence="1" id="KW-0694">RNA-binding</keyword>
<name>A0A951Q506_9NOST</name>
<dbReference type="GO" id="GO:0003723">
    <property type="term" value="F:RNA binding"/>
    <property type="evidence" value="ECO:0007669"/>
    <property type="project" value="UniProtKB-KW"/>
</dbReference>
<sequence length="64" mass="6877">MIKLDQFLKLVGIASTGGQAKLMIIDGDVKVNGTVETRRGRKLVSSDQVTVEGQTFKVGDVIQS</sequence>
<reference evidence="3" key="2">
    <citation type="journal article" date="2022" name="Microbiol. Resour. Announc.">
        <title>Metagenome Sequencing to Explore Phylogenomics of Terrestrial Cyanobacteria.</title>
        <authorList>
            <person name="Ward R.D."/>
            <person name="Stajich J.E."/>
            <person name="Johansen J.R."/>
            <person name="Huntemann M."/>
            <person name="Clum A."/>
            <person name="Foster B."/>
            <person name="Foster B."/>
            <person name="Roux S."/>
            <person name="Palaniappan K."/>
            <person name="Varghese N."/>
            <person name="Mukherjee S."/>
            <person name="Reddy T.B.K."/>
            <person name="Daum C."/>
            <person name="Copeland A."/>
            <person name="Chen I.A."/>
            <person name="Ivanova N.N."/>
            <person name="Kyrpides N.C."/>
            <person name="Shapiro N."/>
            <person name="Eloe-Fadrosh E.A."/>
            <person name="Pietrasiak N."/>
        </authorList>
    </citation>
    <scope>NUCLEOTIDE SEQUENCE</scope>
    <source>
        <strain evidence="3">JT2-VF2</strain>
    </source>
</reference>